<protein>
    <submittedName>
        <fullName evidence="2">Uncharacterized protein</fullName>
    </submittedName>
</protein>
<gene>
    <name evidence="2" type="ORF">M768_07080</name>
</gene>
<accession>A0A0M0F8D4</accession>
<feature type="region of interest" description="Disordered" evidence="1">
    <location>
        <begin position="1"/>
        <end position="32"/>
    </location>
</feature>
<proteinExistence type="predicted"/>
<evidence type="ECO:0000313" key="2">
    <source>
        <dbReference type="EMBL" id="KON73860.1"/>
    </source>
</evidence>
<evidence type="ECO:0000313" key="3">
    <source>
        <dbReference type="Proteomes" id="UP000037387"/>
    </source>
</evidence>
<organism evidence="2 3">
    <name type="scientific">Cellulosimicrobium cellulans F16</name>
    <dbReference type="NCBI Taxonomy" id="1350482"/>
    <lineage>
        <taxon>Bacteria</taxon>
        <taxon>Bacillati</taxon>
        <taxon>Actinomycetota</taxon>
        <taxon>Actinomycetes</taxon>
        <taxon>Micrococcales</taxon>
        <taxon>Promicromonosporaceae</taxon>
        <taxon>Cellulosimicrobium</taxon>
    </lineage>
</organism>
<evidence type="ECO:0000256" key="1">
    <source>
        <dbReference type="SAM" id="MobiDB-lite"/>
    </source>
</evidence>
<dbReference type="Proteomes" id="UP000037387">
    <property type="component" value="Unassembled WGS sequence"/>
</dbReference>
<name>A0A0M0F8D4_CELCE</name>
<dbReference type="PATRIC" id="fig|1350482.3.peg.1421"/>
<sequence>MTGRTARAASTITDILTDTAGDHSGTAKRGQQ</sequence>
<dbReference type="AlphaFoldDB" id="A0A0M0F8D4"/>
<dbReference type="EMBL" id="ATNL01000007">
    <property type="protein sequence ID" value="KON73860.1"/>
    <property type="molecule type" value="Genomic_DNA"/>
</dbReference>
<keyword evidence="3" id="KW-1185">Reference proteome</keyword>
<reference evidence="2 3" key="1">
    <citation type="journal article" date="2015" name="Sci. Rep.">
        <title>Functional and structural properties of a novel cellulosome-like multienzyme complex: efficient glycoside hydrolysis of water-insoluble 7-xylosyl-10-deacetylpaclitaxel.</title>
        <authorList>
            <person name="Dou T.Y."/>
            <person name="Luan H.W."/>
            <person name="Ge G.B."/>
            <person name="Dong M.M."/>
            <person name="Zou H.F."/>
            <person name="He Y.Q."/>
            <person name="Cui P."/>
            <person name="Wang J.Y."/>
            <person name="Hao D.C."/>
            <person name="Yang S.L."/>
            <person name="Yang L."/>
        </authorList>
    </citation>
    <scope>NUCLEOTIDE SEQUENCE [LARGE SCALE GENOMIC DNA]</scope>
    <source>
        <strain evidence="2 3">F16</strain>
    </source>
</reference>
<comment type="caution">
    <text evidence="2">The sequence shown here is derived from an EMBL/GenBank/DDBJ whole genome shotgun (WGS) entry which is preliminary data.</text>
</comment>